<keyword evidence="4" id="KW-1185">Reference proteome</keyword>
<gene>
    <name evidence="3" type="ORF">SAMN05192553_101102</name>
</gene>
<proteinExistence type="inferred from homology"/>
<evidence type="ECO:0000313" key="3">
    <source>
        <dbReference type="EMBL" id="SEI74997.1"/>
    </source>
</evidence>
<dbReference type="InterPro" id="IPR038333">
    <property type="entry name" value="T1MK-like_N_sf"/>
</dbReference>
<accession>A0A1H6TD27</accession>
<evidence type="ECO:0000313" key="4">
    <source>
        <dbReference type="Proteomes" id="UP000199403"/>
    </source>
</evidence>
<comment type="similarity">
    <text evidence="1">Belongs to the N(4)/N(6)-methyltransferase family.</text>
</comment>
<dbReference type="GO" id="GO:0009307">
    <property type="term" value="P:DNA restriction-modification system"/>
    <property type="evidence" value="ECO:0007669"/>
    <property type="project" value="UniProtKB-KW"/>
</dbReference>
<dbReference type="Gene3D" id="1.20.1260.30">
    <property type="match status" value="1"/>
</dbReference>
<dbReference type="EMBL" id="FNZH01000001">
    <property type="protein sequence ID" value="SEI74997.1"/>
    <property type="molecule type" value="Genomic_DNA"/>
</dbReference>
<sequence>MAKKTKDPLTKQPVGQLEASLWESADKLRKKIDAAGTT</sequence>
<name>A0A1H6TD27_9BACT</name>
<evidence type="ECO:0000256" key="1">
    <source>
        <dbReference type="ARBA" id="ARBA00006594"/>
    </source>
</evidence>
<evidence type="ECO:0000256" key="2">
    <source>
        <dbReference type="ARBA" id="ARBA00022747"/>
    </source>
</evidence>
<dbReference type="AlphaFoldDB" id="A0A1H6TD27"/>
<keyword evidence="2" id="KW-0680">Restriction system</keyword>
<organism evidence="3 4">
    <name type="scientific">Cyclobacterium xiamenense</name>
    <dbReference type="NCBI Taxonomy" id="1297121"/>
    <lineage>
        <taxon>Bacteria</taxon>
        <taxon>Pseudomonadati</taxon>
        <taxon>Bacteroidota</taxon>
        <taxon>Cytophagia</taxon>
        <taxon>Cytophagales</taxon>
        <taxon>Cyclobacteriaceae</taxon>
        <taxon>Cyclobacterium</taxon>
    </lineage>
</organism>
<reference evidence="4" key="1">
    <citation type="submission" date="2016-10" db="EMBL/GenBank/DDBJ databases">
        <authorList>
            <person name="Varghese N."/>
            <person name="Submissions S."/>
        </authorList>
    </citation>
    <scope>NUCLEOTIDE SEQUENCE [LARGE SCALE GENOMIC DNA]</scope>
    <source>
        <strain evidence="4">IBRC-M 10761</strain>
    </source>
</reference>
<dbReference type="Proteomes" id="UP000199403">
    <property type="component" value="Unassembled WGS sequence"/>
</dbReference>
<protein>
    <submittedName>
        <fullName evidence="3">Uncharacterized protein</fullName>
    </submittedName>
</protein>